<keyword evidence="3" id="KW-1003">Cell membrane</keyword>
<evidence type="ECO:0000256" key="1">
    <source>
        <dbReference type="ARBA" id="ARBA00004651"/>
    </source>
</evidence>
<evidence type="ECO:0000256" key="7">
    <source>
        <dbReference type="ARBA" id="ARBA00022989"/>
    </source>
</evidence>
<evidence type="ECO:0000256" key="2">
    <source>
        <dbReference type="ARBA" id="ARBA00010532"/>
    </source>
</evidence>
<dbReference type="Pfam" id="PF01130">
    <property type="entry name" value="CD36"/>
    <property type="match status" value="1"/>
</dbReference>
<keyword evidence="11" id="KW-0325">Glycoprotein</keyword>
<dbReference type="PRINTS" id="PR01609">
    <property type="entry name" value="CD36FAMILY"/>
</dbReference>
<dbReference type="GO" id="GO:0005886">
    <property type="term" value="C:plasma membrane"/>
    <property type="evidence" value="ECO:0007669"/>
    <property type="project" value="UniProtKB-SubCell"/>
</dbReference>
<evidence type="ECO:0000256" key="3">
    <source>
        <dbReference type="ARBA" id="ARBA00022475"/>
    </source>
</evidence>
<keyword evidence="8" id="KW-0472">Membrane</keyword>
<evidence type="ECO:0000313" key="13">
    <source>
        <dbReference type="Proteomes" id="UP000215335"/>
    </source>
</evidence>
<proteinExistence type="inferred from homology"/>
<keyword evidence="13" id="KW-1185">Reference proteome</keyword>
<dbReference type="GO" id="GO:0007608">
    <property type="term" value="P:sensory perception of smell"/>
    <property type="evidence" value="ECO:0007669"/>
    <property type="project" value="UniProtKB-KW"/>
</dbReference>
<evidence type="ECO:0000313" key="12">
    <source>
        <dbReference type="EMBL" id="OXU23151.1"/>
    </source>
</evidence>
<gene>
    <name evidence="12" type="ORF">TSAR_005400</name>
</gene>
<organism evidence="12 13">
    <name type="scientific">Trichomalopsis sarcophagae</name>
    <dbReference type="NCBI Taxonomy" id="543379"/>
    <lineage>
        <taxon>Eukaryota</taxon>
        <taxon>Metazoa</taxon>
        <taxon>Ecdysozoa</taxon>
        <taxon>Arthropoda</taxon>
        <taxon>Hexapoda</taxon>
        <taxon>Insecta</taxon>
        <taxon>Pterygota</taxon>
        <taxon>Neoptera</taxon>
        <taxon>Endopterygota</taxon>
        <taxon>Hymenoptera</taxon>
        <taxon>Apocrita</taxon>
        <taxon>Proctotrupomorpha</taxon>
        <taxon>Chalcidoidea</taxon>
        <taxon>Pteromalidae</taxon>
        <taxon>Pteromalinae</taxon>
        <taxon>Trichomalopsis</taxon>
    </lineage>
</organism>
<dbReference type="Proteomes" id="UP000215335">
    <property type="component" value="Unassembled WGS sequence"/>
</dbReference>
<keyword evidence="5" id="KW-0812">Transmembrane</keyword>
<evidence type="ECO:0000256" key="6">
    <source>
        <dbReference type="ARBA" id="ARBA00022725"/>
    </source>
</evidence>
<keyword evidence="9" id="KW-1015">Disulfide bond</keyword>
<evidence type="ECO:0000256" key="10">
    <source>
        <dbReference type="ARBA" id="ARBA00023170"/>
    </source>
</evidence>
<protein>
    <recommendedName>
        <fullName evidence="14">Sensory neuron membrane protein 1</fullName>
    </recommendedName>
</protein>
<dbReference type="PANTHER" id="PTHR11923">
    <property type="entry name" value="SCAVENGER RECEPTOR CLASS B TYPE-1 SR-B1"/>
    <property type="match status" value="1"/>
</dbReference>
<dbReference type="STRING" id="543379.A0A232EXQ3"/>
<dbReference type="AlphaFoldDB" id="A0A232EXQ3"/>
<keyword evidence="4" id="KW-0716">Sensory transduction</keyword>
<evidence type="ECO:0008006" key="14">
    <source>
        <dbReference type="Google" id="ProtNLM"/>
    </source>
</evidence>
<evidence type="ECO:0000256" key="4">
    <source>
        <dbReference type="ARBA" id="ARBA00022606"/>
    </source>
</evidence>
<dbReference type="EMBL" id="NNAY01001713">
    <property type="protein sequence ID" value="OXU23151.1"/>
    <property type="molecule type" value="Genomic_DNA"/>
</dbReference>
<reference evidence="12 13" key="1">
    <citation type="journal article" date="2017" name="Curr. Biol.">
        <title>The Evolution of Venom by Co-option of Single-Copy Genes.</title>
        <authorList>
            <person name="Martinson E.O."/>
            <person name="Mrinalini"/>
            <person name="Kelkar Y.D."/>
            <person name="Chang C.H."/>
            <person name="Werren J.H."/>
        </authorList>
    </citation>
    <scope>NUCLEOTIDE SEQUENCE [LARGE SCALE GENOMIC DNA]</scope>
    <source>
        <strain evidence="12 13">Alberta</strain>
        <tissue evidence="12">Whole body</tissue>
    </source>
</reference>
<evidence type="ECO:0000256" key="11">
    <source>
        <dbReference type="ARBA" id="ARBA00023180"/>
    </source>
</evidence>
<evidence type="ECO:0000256" key="9">
    <source>
        <dbReference type="ARBA" id="ARBA00023157"/>
    </source>
</evidence>
<dbReference type="InterPro" id="IPR002159">
    <property type="entry name" value="CD36_fam"/>
</dbReference>
<evidence type="ECO:0000256" key="5">
    <source>
        <dbReference type="ARBA" id="ARBA00022692"/>
    </source>
</evidence>
<keyword evidence="6" id="KW-0552">Olfaction</keyword>
<sequence>MKRMMKIGIAGVSMFVFGTMFGWVLFPMVLKSQVHKQIALKEGSDMRAMWSKFPFALEFRIYLFNITNADEIKSGAKPIVKQVGPYYFEEWQEKTNLVDREEDDTVEYSIKNKWIFRADLSGEGLTGEEMLVLPHVFILAMVMTTVREKPTMVPVVNKAVNSIFKNPDSVFVKVRAMDMMFDGLPIDCTVTDFAGGAVCGMLRDAADDLMKDGPDKYRFSFLGAKNDTPTTKRLRVLRGVKNLMDVGVVVEYNGKTNISTWDDDYCDTFNGTDGTIFHPFLYENEDVVSFAPDLCRSLSTTYEEKTNIAGMQKSPPPPLSLRSLTTNRYTAFLGDPNTIPSQRCYCPTPDTCLKKGVMDLFKCIGAPLVASHPHFYLADEDYLNMVDGLRPSKDEHGIFLDFEPFTGSPLSARKRLQFNIMIQKVEKFKIMKNFPEALLPLFWVEEGIVLPDYLIAQVKAGHKMVAIVGWMKWLMVVGGLGMSGAAGFMYYQATQKSKKLEITKAVTNGIKPGSTEKKISPINVNTLQAAQVPPNLD</sequence>
<name>A0A232EXQ3_9HYME</name>
<keyword evidence="7" id="KW-1133">Transmembrane helix</keyword>
<evidence type="ECO:0000256" key="8">
    <source>
        <dbReference type="ARBA" id="ARBA00023136"/>
    </source>
</evidence>
<dbReference type="OrthoDB" id="10024078at2759"/>
<comment type="subcellular location">
    <subcellularLocation>
        <location evidence="1">Cell membrane</location>
        <topology evidence="1">Multi-pass membrane protein</topology>
    </subcellularLocation>
</comment>
<dbReference type="GO" id="GO:0005737">
    <property type="term" value="C:cytoplasm"/>
    <property type="evidence" value="ECO:0007669"/>
    <property type="project" value="TreeGrafter"/>
</dbReference>
<comment type="caution">
    <text evidence="12">The sequence shown here is derived from an EMBL/GenBank/DDBJ whole genome shotgun (WGS) entry which is preliminary data.</text>
</comment>
<keyword evidence="10" id="KW-0675">Receptor</keyword>
<dbReference type="GO" id="GO:0005044">
    <property type="term" value="F:scavenger receptor activity"/>
    <property type="evidence" value="ECO:0007669"/>
    <property type="project" value="TreeGrafter"/>
</dbReference>
<comment type="similarity">
    <text evidence="2">Belongs to the CD36 family.</text>
</comment>
<accession>A0A232EXQ3</accession>
<dbReference type="PANTHER" id="PTHR11923:SF69">
    <property type="entry name" value="SENSORY NEURON MEMBRANE PROTEIN 1"/>
    <property type="match status" value="1"/>
</dbReference>